<dbReference type="GO" id="GO:0046872">
    <property type="term" value="F:metal ion binding"/>
    <property type="evidence" value="ECO:0007669"/>
    <property type="project" value="UniProtKB-KW"/>
</dbReference>
<dbReference type="InterPro" id="IPR004843">
    <property type="entry name" value="Calcineurin-like_PHP"/>
</dbReference>
<dbReference type="Gene3D" id="3.60.21.10">
    <property type="match status" value="1"/>
</dbReference>
<feature type="domain" description="Calcineurin-like phosphoesterase" evidence="5">
    <location>
        <begin position="5"/>
        <end position="278"/>
    </location>
</feature>
<keyword evidence="7" id="KW-1185">Reference proteome</keyword>
<comment type="similarity">
    <text evidence="4">Belongs to the cyclic nucleotide phosphodiesterase class-III family.</text>
</comment>
<dbReference type="Pfam" id="PF00149">
    <property type="entry name" value="Metallophos"/>
    <property type="match status" value="1"/>
</dbReference>
<dbReference type="PANTHER" id="PTHR42988">
    <property type="entry name" value="PHOSPHOHYDROLASE"/>
    <property type="match status" value="1"/>
</dbReference>
<evidence type="ECO:0000256" key="4">
    <source>
        <dbReference type="ARBA" id="ARBA00025742"/>
    </source>
</evidence>
<protein>
    <submittedName>
        <fullName evidence="6">Calcineurin-like phosphoesterase family protein</fullName>
    </submittedName>
</protein>
<dbReference type="Proteomes" id="UP000247973">
    <property type="component" value="Unassembled WGS sequence"/>
</dbReference>
<dbReference type="GO" id="GO:0016787">
    <property type="term" value="F:hydrolase activity"/>
    <property type="evidence" value="ECO:0007669"/>
    <property type="project" value="UniProtKB-KW"/>
</dbReference>
<dbReference type="SUPFAM" id="SSF56300">
    <property type="entry name" value="Metallo-dependent phosphatases"/>
    <property type="match status" value="1"/>
</dbReference>
<dbReference type="EMBL" id="QICL01000044">
    <property type="protein sequence ID" value="PXV58805.1"/>
    <property type="molecule type" value="Genomic_DNA"/>
</dbReference>
<dbReference type="OrthoDB" id="1091411at2"/>
<evidence type="ECO:0000256" key="2">
    <source>
        <dbReference type="ARBA" id="ARBA00022801"/>
    </source>
</evidence>
<evidence type="ECO:0000313" key="7">
    <source>
        <dbReference type="Proteomes" id="UP000247973"/>
    </source>
</evidence>
<keyword evidence="3" id="KW-0408">Iron</keyword>
<organism evidence="6 7">
    <name type="scientific">Dysgonomonas alginatilytica</name>
    <dbReference type="NCBI Taxonomy" id="1605892"/>
    <lineage>
        <taxon>Bacteria</taxon>
        <taxon>Pseudomonadati</taxon>
        <taxon>Bacteroidota</taxon>
        <taxon>Bacteroidia</taxon>
        <taxon>Bacteroidales</taxon>
        <taxon>Dysgonomonadaceae</taxon>
        <taxon>Dysgonomonas</taxon>
    </lineage>
</organism>
<evidence type="ECO:0000313" key="6">
    <source>
        <dbReference type="EMBL" id="PXV58805.1"/>
    </source>
</evidence>
<name>A0A2V3PKC9_9BACT</name>
<reference evidence="6 7" key="1">
    <citation type="submission" date="2018-03" db="EMBL/GenBank/DDBJ databases">
        <title>Genomic Encyclopedia of Archaeal and Bacterial Type Strains, Phase II (KMG-II): from individual species to whole genera.</title>
        <authorList>
            <person name="Goeker M."/>
        </authorList>
    </citation>
    <scope>NUCLEOTIDE SEQUENCE [LARGE SCALE GENOMIC DNA]</scope>
    <source>
        <strain evidence="6 7">DSM 100214</strain>
    </source>
</reference>
<comment type="caution">
    <text evidence="6">The sequence shown here is derived from an EMBL/GenBank/DDBJ whole genome shotgun (WGS) entry which is preliminary data.</text>
</comment>
<evidence type="ECO:0000256" key="1">
    <source>
        <dbReference type="ARBA" id="ARBA00022723"/>
    </source>
</evidence>
<accession>A0A2V3PKC9</accession>
<proteinExistence type="inferred from homology"/>
<evidence type="ECO:0000259" key="5">
    <source>
        <dbReference type="Pfam" id="PF00149"/>
    </source>
</evidence>
<dbReference type="InterPro" id="IPR050884">
    <property type="entry name" value="CNP_phosphodiesterase-III"/>
</dbReference>
<keyword evidence="2" id="KW-0378">Hydrolase</keyword>
<dbReference type="RefSeq" id="WP_110312555.1">
    <property type="nucleotide sequence ID" value="NZ_QICL01000044.1"/>
</dbReference>
<dbReference type="InterPro" id="IPR029052">
    <property type="entry name" value="Metallo-depent_PP-like"/>
</dbReference>
<gene>
    <name evidence="6" type="ORF">CLV62_14417</name>
</gene>
<evidence type="ECO:0000256" key="3">
    <source>
        <dbReference type="ARBA" id="ARBA00023004"/>
    </source>
</evidence>
<dbReference type="PANTHER" id="PTHR42988:SF2">
    <property type="entry name" value="CYCLIC NUCLEOTIDE PHOSPHODIESTERASE CBUA0032-RELATED"/>
    <property type="match status" value="1"/>
</dbReference>
<sequence length="419" mass="47797">MNFLSILHITDLHFGLIYDHDIGADIKDNNVSDKFKQQFSSRWVKFFQDALHQNWINRGKSIDYICFTGDLIQAGKMTKDERINLLEEGILFLRQLCDSIGLGIDKLILSPGNHDADRNNESNEFEDLLFVCNKHGINNISINTVLEINVSNGIKILSTNSCIGATEKIFEYDKDYFQKQLDLVSFKEDSSSMEVDSKYAYQKDLDIPAIGDDQNTSICNIVSKSDVKDACILLMHHNPIPTNCIEIRPYANLIDGGRLLNSLLDTGKKVFILHGHTHFESFLTSYLPSNQGNNYVSIIGSAALNGSPSSKASILEFVFSDDERHIKTDISEIYRNGASFKIKNMFSICNMQDNIDLDLQWNSLIKNRSYRFEKVKELLLYNGDDDDLAQKILFMSPKMIKIGRNNSSDYKEWTYTRDL</sequence>
<dbReference type="AlphaFoldDB" id="A0A2V3PKC9"/>
<keyword evidence="1" id="KW-0479">Metal-binding</keyword>